<gene>
    <name evidence="9" type="primary">recJ</name>
    <name evidence="9" type="ORF">F8C67_04915</name>
</gene>
<protein>
    <recommendedName>
        <fullName evidence="2">Single-stranded-DNA-specific exonuclease RecJ</fullName>
    </recommendedName>
</protein>
<dbReference type="InterPro" id="IPR051673">
    <property type="entry name" value="SSDNA_exonuclease_RecJ"/>
</dbReference>
<evidence type="ECO:0000259" key="8">
    <source>
        <dbReference type="Pfam" id="PF17768"/>
    </source>
</evidence>
<dbReference type="PANTHER" id="PTHR30255">
    <property type="entry name" value="SINGLE-STRANDED-DNA-SPECIFIC EXONUCLEASE RECJ"/>
    <property type="match status" value="1"/>
</dbReference>
<dbReference type="Pfam" id="PF17768">
    <property type="entry name" value="RecJ_OB"/>
    <property type="match status" value="1"/>
</dbReference>
<dbReference type="Gene3D" id="3.90.1640.30">
    <property type="match status" value="1"/>
</dbReference>
<keyword evidence="10" id="KW-1185">Reference proteome</keyword>
<feature type="domain" description="RecJ OB" evidence="8">
    <location>
        <begin position="457"/>
        <end position="558"/>
    </location>
</feature>
<dbReference type="GO" id="GO:0003676">
    <property type="term" value="F:nucleic acid binding"/>
    <property type="evidence" value="ECO:0007669"/>
    <property type="project" value="InterPro"/>
</dbReference>
<dbReference type="Pfam" id="PF02272">
    <property type="entry name" value="DHHA1"/>
    <property type="match status" value="1"/>
</dbReference>
<dbReference type="InterPro" id="IPR041122">
    <property type="entry name" value="RecJ_OB"/>
</dbReference>
<dbReference type="EMBL" id="WBVO01000002">
    <property type="protein sequence ID" value="KAB2814024.1"/>
    <property type="molecule type" value="Genomic_DNA"/>
</dbReference>
<dbReference type="RefSeq" id="WP_151666692.1">
    <property type="nucleotide sequence ID" value="NZ_WBVO01000002.1"/>
</dbReference>
<accession>A0A6N6RIC5</accession>
<evidence type="ECO:0000256" key="1">
    <source>
        <dbReference type="ARBA" id="ARBA00005915"/>
    </source>
</evidence>
<evidence type="ECO:0000256" key="4">
    <source>
        <dbReference type="ARBA" id="ARBA00022801"/>
    </source>
</evidence>
<keyword evidence="5 9" id="KW-0269">Exonuclease</keyword>
<reference evidence="9 10" key="1">
    <citation type="submission" date="2019-09" db="EMBL/GenBank/DDBJ databases">
        <title>Genomes of family Cryomorphaceae.</title>
        <authorList>
            <person name="Bowman J.P."/>
        </authorList>
    </citation>
    <scope>NUCLEOTIDE SEQUENCE [LARGE SCALE GENOMIC DNA]</scope>
    <source>
        <strain evidence="9 10">LMG 25704</strain>
    </source>
</reference>
<dbReference type="NCBIfam" id="TIGR00644">
    <property type="entry name" value="recJ"/>
    <property type="match status" value="1"/>
</dbReference>
<comment type="similarity">
    <text evidence="1">Belongs to the RecJ family.</text>
</comment>
<evidence type="ECO:0000256" key="2">
    <source>
        <dbReference type="ARBA" id="ARBA00019841"/>
    </source>
</evidence>
<dbReference type="Pfam" id="PF01368">
    <property type="entry name" value="DHH"/>
    <property type="match status" value="1"/>
</dbReference>
<feature type="domain" description="DHHA1" evidence="7">
    <location>
        <begin position="353"/>
        <end position="443"/>
    </location>
</feature>
<evidence type="ECO:0000313" key="9">
    <source>
        <dbReference type="EMBL" id="KAB2814024.1"/>
    </source>
</evidence>
<dbReference type="InterPro" id="IPR038763">
    <property type="entry name" value="DHH_sf"/>
</dbReference>
<dbReference type="PANTHER" id="PTHR30255:SF2">
    <property type="entry name" value="SINGLE-STRANDED-DNA-SPECIFIC EXONUCLEASE RECJ"/>
    <property type="match status" value="1"/>
</dbReference>
<comment type="caution">
    <text evidence="9">The sequence shown here is derived from an EMBL/GenBank/DDBJ whole genome shotgun (WGS) entry which is preliminary data.</text>
</comment>
<name>A0A6N6RIC5_9FLAO</name>
<keyword evidence="3" id="KW-0540">Nuclease</keyword>
<sequence length="562" mass="62927">MSSQQSYRWISNALPSSSEFEQLRDSLKFDEILTSILWSRGVRDFEAARRFFRPSTDFLHDPFRMADMEKAAARVIRAIDSGERIMVYGDYDVDGTTAVALVSSYLDDFTDHVVTYIPDRYKEGYGLSEEGIRTASDNDISVIIALDCGIKAHEQAKLARELSIDLIIGDHHTPGASLPEAYAVLDPKRKDCTYPYKELSGCGVGYKLCVAIEKLRGRDGSALHAHLDLLAISIAADIVPITGENRVLAHLGMDVLNMQDRPAIRLMIQAAQKSKFTITDVVFTIAPRINAAGRIKHASAAVELLKSKDGLEAQRVLGEINQHNTERKQLDSAITDLALEQIESLSEYEHSTVVYHESWHKGVIGIVASRLIETHYRPTVVFTKSNGVLAGSARSVIGFNLYDALDACSEQLIQFGGHMYAAGMTMEEERLSEFRTAFDQYVANNLKEEQKTPEIHIDAELNLEEVNNQFLRRLKMFEPHGPGNPLPIFSMKLNGVSGVRVIGSNKDHLKFTVAGMDCIAFKMASWEKELHDGDLEIAFHIEENEFRGRVKPQLRVLDIRRV</sequence>
<dbReference type="SUPFAM" id="SSF64182">
    <property type="entry name" value="DHH phosphoesterases"/>
    <property type="match status" value="1"/>
</dbReference>
<dbReference type="AlphaFoldDB" id="A0A6N6RIC5"/>
<keyword evidence="4" id="KW-0378">Hydrolase</keyword>
<feature type="domain" description="DDH" evidence="6">
    <location>
        <begin position="84"/>
        <end position="233"/>
    </location>
</feature>
<dbReference type="Proteomes" id="UP000468650">
    <property type="component" value="Unassembled WGS sequence"/>
</dbReference>
<dbReference type="GO" id="GO:0006281">
    <property type="term" value="P:DNA repair"/>
    <property type="evidence" value="ECO:0007669"/>
    <property type="project" value="InterPro"/>
</dbReference>
<evidence type="ECO:0000259" key="7">
    <source>
        <dbReference type="Pfam" id="PF02272"/>
    </source>
</evidence>
<dbReference type="OrthoDB" id="9809852at2"/>
<evidence type="ECO:0000256" key="3">
    <source>
        <dbReference type="ARBA" id="ARBA00022722"/>
    </source>
</evidence>
<dbReference type="InterPro" id="IPR004610">
    <property type="entry name" value="RecJ"/>
</dbReference>
<organism evidence="9 10">
    <name type="scientific">Phaeocystidibacter luteus</name>
    <dbReference type="NCBI Taxonomy" id="911197"/>
    <lineage>
        <taxon>Bacteria</taxon>
        <taxon>Pseudomonadati</taxon>
        <taxon>Bacteroidota</taxon>
        <taxon>Flavobacteriia</taxon>
        <taxon>Flavobacteriales</taxon>
        <taxon>Phaeocystidibacteraceae</taxon>
        <taxon>Phaeocystidibacter</taxon>
    </lineage>
</organism>
<dbReference type="GO" id="GO:0008409">
    <property type="term" value="F:5'-3' exonuclease activity"/>
    <property type="evidence" value="ECO:0007669"/>
    <property type="project" value="InterPro"/>
</dbReference>
<dbReference type="GO" id="GO:0006310">
    <property type="term" value="P:DNA recombination"/>
    <property type="evidence" value="ECO:0007669"/>
    <property type="project" value="InterPro"/>
</dbReference>
<evidence type="ECO:0000256" key="5">
    <source>
        <dbReference type="ARBA" id="ARBA00022839"/>
    </source>
</evidence>
<evidence type="ECO:0000259" key="6">
    <source>
        <dbReference type="Pfam" id="PF01368"/>
    </source>
</evidence>
<proteinExistence type="inferred from homology"/>
<evidence type="ECO:0000313" key="10">
    <source>
        <dbReference type="Proteomes" id="UP000468650"/>
    </source>
</evidence>
<dbReference type="Gene3D" id="3.10.310.30">
    <property type="match status" value="1"/>
</dbReference>
<dbReference type="InterPro" id="IPR001667">
    <property type="entry name" value="DDH_dom"/>
</dbReference>
<dbReference type="InterPro" id="IPR003156">
    <property type="entry name" value="DHHA1_dom"/>
</dbReference>